<keyword evidence="1 3" id="KW-0378">Hydrolase</keyword>
<dbReference type="Pfam" id="PF01520">
    <property type="entry name" value="Amidase_3"/>
    <property type="match status" value="1"/>
</dbReference>
<dbReference type="InterPro" id="IPR050695">
    <property type="entry name" value="N-acetylmuramoyl_amidase_3"/>
</dbReference>
<dbReference type="PANTHER" id="PTHR30404:SF0">
    <property type="entry name" value="N-ACETYLMURAMOYL-L-ALANINE AMIDASE AMIC"/>
    <property type="match status" value="1"/>
</dbReference>
<evidence type="ECO:0000313" key="4">
    <source>
        <dbReference type="Proteomes" id="UP001299068"/>
    </source>
</evidence>
<dbReference type="CDD" id="cd02696">
    <property type="entry name" value="MurNAc-LAA"/>
    <property type="match status" value="1"/>
</dbReference>
<sequence length="230" mass="25988">MKILKNICIALMLLLVGIIPIETNAVQLDSKESVKDCKILIDPGHGDWDGGAKTKNGTIEKDINLQISLKLRDALKKEGYDVYMTREEDTSLSNKKKDDLQLRCDKKKETKCDMFISIHQNMFTSSSSKGTQVWYSSDEKSKGLAESIQSAVKETLQPSNHRVAKDAKKSYKILRDGYEGANIIVECGFLSNHDDEKNLKDNSYQDKLVDSIIKGINKYIEEKPEKPILE</sequence>
<proteinExistence type="predicted"/>
<reference evidence="3 4" key="1">
    <citation type="journal article" date="2021" name="Cell Host Microbe">
        <title>in vivo commensal control of Clostridioides difficile virulence.</title>
        <authorList>
            <person name="Girinathan B.P."/>
            <person name="Dibenedetto N."/>
            <person name="Worley J.N."/>
            <person name="Peltier J."/>
            <person name="Arrieta-Ortiz M.L."/>
            <person name="Rupa Christinal Immanuel S."/>
            <person name="Lavin R."/>
            <person name="Delaney M.L."/>
            <person name="Cummins C."/>
            <person name="Hoffmann M."/>
            <person name="Luo Y."/>
            <person name="Gonzalez-Escalona N."/>
            <person name="Allard M."/>
            <person name="Onderdonk A.B."/>
            <person name="Gerber G.K."/>
            <person name="Sonenshein A.L."/>
            <person name="Baliga N."/>
            <person name="Dupuy B."/>
            <person name="Bry L."/>
        </authorList>
    </citation>
    <scope>NUCLEOTIDE SEQUENCE [LARGE SCALE GENOMIC DNA]</scope>
    <source>
        <strain evidence="3 4">DSM 599</strain>
    </source>
</reference>
<dbReference type="Gene3D" id="3.40.630.40">
    <property type="entry name" value="Zn-dependent exopeptidases"/>
    <property type="match status" value="1"/>
</dbReference>
<dbReference type="PANTHER" id="PTHR30404">
    <property type="entry name" value="N-ACETYLMURAMOYL-L-ALANINE AMIDASE"/>
    <property type="match status" value="1"/>
</dbReference>
<protein>
    <submittedName>
        <fullName evidence="3">N-acetylmuramoyl-L-alanine amidase</fullName>
        <ecNumber evidence="3">3.5.1.28</ecNumber>
    </submittedName>
</protein>
<dbReference type="EMBL" id="JAIKTU010000003">
    <property type="protein sequence ID" value="MBY0754730.1"/>
    <property type="molecule type" value="Genomic_DNA"/>
</dbReference>
<keyword evidence="4" id="KW-1185">Reference proteome</keyword>
<evidence type="ECO:0000256" key="1">
    <source>
        <dbReference type="ARBA" id="ARBA00022801"/>
    </source>
</evidence>
<feature type="domain" description="MurNAc-LAA" evidence="2">
    <location>
        <begin position="105"/>
        <end position="217"/>
    </location>
</feature>
<organism evidence="3 4">
    <name type="scientific">Clostridium sardiniense</name>
    <name type="common">Clostridium absonum</name>
    <dbReference type="NCBI Taxonomy" id="29369"/>
    <lineage>
        <taxon>Bacteria</taxon>
        <taxon>Bacillati</taxon>
        <taxon>Bacillota</taxon>
        <taxon>Clostridia</taxon>
        <taxon>Eubacteriales</taxon>
        <taxon>Clostridiaceae</taxon>
        <taxon>Clostridium</taxon>
    </lineage>
</organism>
<dbReference type="Proteomes" id="UP001299068">
    <property type="component" value="Unassembled WGS sequence"/>
</dbReference>
<evidence type="ECO:0000313" key="3">
    <source>
        <dbReference type="EMBL" id="MBY0754730.1"/>
    </source>
</evidence>
<dbReference type="InterPro" id="IPR002508">
    <property type="entry name" value="MurNAc-LAA_cat"/>
</dbReference>
<gene>
    <name evidence="3" type="ORF">K5V21_04585</name>
</gene>
<dbReference type="EC" id="3.5.1.28" evidence="3"/>
<accession>A0ABS7KVB8</accession>
<dbReference type="SUPFAM" id="SSF53187">
    <property type="entry name" value="Zn-dependent exopeptidases"/>
    <property type="match status" value="1"/>
</dbReference>
<comment type="caution">
    <text evidence="3">The sequence shown here is derived from an EMBL/GenBank/DDBJ whole genome shotgun (WGS) entry which is preliminary data.</text>
</comment>
<name>A0ABS7KVB8_CLOSR</name>
<dbReference type="GO" id="GO:0008745">
    <property type="term" value="F:N-acetylmuramoyl-L-alanine amidase activity"/>
    <property type="evidence" value="ECO:0007669"/>
    <property type="project" value="UniProtKB-EC"/>
</dbReference>
<dbReference type="RefSeq" id="WP_221859577.1">
    <property type="nucleotide sequence ID" value="NZ_JAIKTU010000003.1"/>
</dbReference>
<evidence type="ECO:0000259" key="2">
    <source>
        <dbReference type="SMART" id="SM00646"/>
    </source>
</evidence>
<dbReference type="SMART" id="SM00646">
    <property type="entry name" value="Ami_3"/>
    <property type="match status" value="1"/>
</dbReference>